<gene>
    <name evidence="1" type="ORF">JJB74_14415</name>
</gene>
<protein>
    <submittedName>
        <fullName evidence="1">Uncharacterized protein</fullName>
    </submittedName>
</protein>
<dbReference type="EMBL" id="JAEPBG010000005">
    <property type="protein sequence ID" value="MBK4735811.1"/>
    <property type="molecule type" value="Genomic_DNA"/>
</dbReference>
<dbReference type="Proteomes" id="UP000622890">
    <property type="component" value="Unassembled WGS sequence"/>
</dbReference>
<organism evidence="1 2">
    <name type="scientific">Noviherbaspirillum pedocola</name>
    <dbReference type="NCBI Taxonomy" id="2801341"/>
    <lineage>
        <taxon>Bacteria</taxon>
        <taxon>Pseudomonadati</taxon>
        <taxon>Pseudomonadota</taxon>
        <taxon>Betaproteobacteria</taxon>
        <taxon>Burkholderiales</taxon>
        <taxon>Oxalobacteraceae</taxon>
        <taxon>Noviherbaspirillum</taxon>
    </lineage>
</organism>
<accession>A0A934SS83</accession>
<sequence>MVPVRLSMTEVRAHDCIYTFDRSEDADGFIDCLASREIEECELRFQSISKRRVRIDPDEFEPGA</sequence>
<dbReference type="RefSeq" id="WP_200592601.1">
    <property type="nucleotide sequence ID" value="NZ_JAEPBG010000005.1"/>
</dbReference>
<reference evidence="1" key="1">
    <citation type="submission" date="2021-01" db="EMBL/GenBank/DDBJ databases">
        <title>Genome sequence of strain Noviherbaspirillum sp. DKR-6.</title>
        <authorList>
            <person name="Chaudhary D.K."/>
        </authorList>
    </citation>
    <scope>NUCLEOTIDE SEQUENCE</scope>
    <source>
        <strain evidence="1">DKR-6</strain>
    </source>
</reference>
<dbReference type="AlphaFoldDB" id="A0A934SS83"/>
<proteinExistence type="predicted"/>
<comment type="caution">
    <text evidence="1">The sequence shown here is derived from an EMBL/GenBank/DDBJ whole genome shotgun (WGS) entry which is preliminary data.</text>
</comment>
<evidence type="ECO:0000313" key="2">
    <source>
        <dbReference type="Proteomes" id="UP000622890"/>
    </source>
</evidence>
<name>A0A934SS83_9BURK</name>
<keyword evidence="2" id="KW-1185">Reference proteome</keyword>
<evidence type="ECO:0000313" key="1">
    <source>
        <dbReference type="EMBL" id="MBK4735811.1"/>
    </source>
</evidence>